<dbReference type="EMBL" id="CP000230">
    <property type="protein sequence ID" value="ABC23385.1"/>
    <property type="molecule type" value="Genomic_DNA"/>
</dbReference>
<dbReference type="AlphaFoldDB" id="Q2RR60"/>
<feature type="region of interest" description="Disordered" evidence="2">
    <location>
        <begin position="124"/>
        <end position="146"/>
    </location>
</feature>
<dbReference type="EnsemblBacteria" id="ABC23385">
    <property type="protein sequence ID" value="ABC23385"/>
    <property type="gene ID" value="Rru_A2588"/>
</dbReference>
<name>Q2RR60_RHORT</name>
<evidence type="ECO:0000256" key="2">
    <source>
        <dbReference type="SAM" id="MobiDB-lite"/>
    </source>
</evidence>
<accession>Q2RR60</accession>
<proteinExistence type="predicted"/>
<dbReference type="STRING" id="269796.Rru_A2588"/>
<evidence type="ECO:0000256" key="1">
    <source>
        <dbReference type="SAM" id="Coils"/>
    </source>
</evidence>
<dbReference type="KEGG" id="rru:Rru_A2588"/>
<evidence type="ECO:0000313" key="3">
    <source>
        <dbReference type="EMBL" id="ABC23385.1"/>
    </source>
</evidence>
<organism evidence="3 4">
    <name type="scientific">Rhodospirillum rubrum (strain ATCC 11170 / ATH 1.1.1 / DSM 467 / LMG 4362 / NCIMB 8255 / S1)</name>
    <dbReference type="NCBI Taxonomy" id="269796"/>
    <lineage>
        <taxon>Bacteria</taxon>
        <taxon>Pseudomonadati</taxon>
        <taxon>Pseudomonadota</taxon>
        <taxon>Alphaproteobacteria</taxon>
        <taxon>Rhodospirillales</taxon>
        <taxon>Rhodospirillaceae</taxon>
        <taxon>Rhodospirillum</taxon>
    </lineage>
</organism>
<gene>
    <name evidence="3" type="ordered locus">Rru_A2588</name>
</gene>
<feature type="compositionally biased region" description="Pro residues" evidence="2">
    <location>
        <begin position="128"/>
        <end position="137"/>
    </location>
</feature>
<keyword evidence="4" id="KW-1185">Reference proteome</keyword>
<dbReference type="RefSeq" id="WP_011390338.1">
    <property type="nucleotide sequence ID" value="NC_007643.1"/>
</dbReference>
<dbReference type="PATRIC" id="fig|269796.9.peg.2697"/>
<feature type="coiled-coil region" evidence="1">
    <location>
        <begin position="23"/>
        <end position="50"/>
    </location>
</feature>
<reference evidence="3 4" key="1">
    <citation type="journal article" date="2011" name="Stand. Genomic Sci.">
        <title>Complete genome sequence of Rhodospirillum rubrum type strain (S1).</title>
        <authorList>
            <person name="Munk A.C."/>
            <person name="Copeland A."/>
            <person name="Lucas S."/>
            <person name="Lapidus A."/>
            <person name="Del Rio T.G."/>
            <person name="Barry K."/>
            <person name="Detter J.C."/>
            <person name="Hammon N."/>
            <person name="Israni S."/>
            <person name="Pitluck S."/>
            <person name="Brettin T."/>
            <person name="Bruce D."/>
            <person name="Han C."/>
            <person name="Tapia R."/>
            <person name="Gilna P."/>
            <person name="Schmutz J."/>
            <person name="Larimer F."/>
            <person name="Land M."/>
            <person name="Kyrpides N.C."/>
            <person name="Mavromatis K."/>
            <person name="Richardson P."/>
            <person name="Rohde M."/>
            <person name="Goker M."/>
            <person name="Klenk H.P."/>
            <person name="Zhang Y."/>
            <person name="Roberts G.P."/>
            <person name="Reslewic S."/>
            <person name="Schwartz D.C."/>
        </authorList>
    </citation>
    <scope>NUCLEOTIDE SEQUENCE [LARGE SCALE GENOMIC DNA]</scope>
    <source>
        <strain evidence="4">ATCC 11170 / ATH 1.1.1 / DSM 467 / LMG 4362 / NCIMB 8255 / S1</strain>
    </source>
</reference>
<evidence type="ECO:0000313" key="4">
    <source>
        <dbReference type="Proteomes" id="UP000001929"/>
    </source>
</evidence>
<protein>
    <submittedName>
        <fullName evidence="3">Uncharacterized protein</fullName>
    </submittedName>
</protein>
<sequence>MTDGPAVDTPPPPDETPDLRAALAEREAEVAALNARLAASQARLAQASEARLRAAVLEACARAGVRDLSRTDVCRAAREVFTLSDGLEVVALPGVEAPGGLDGWLAGLRRTGAAAWWEVAAGAGAPPARVPADPPNPFARDTLDLTEQGRLLRSQPDLAARLRERAR</sequence>
<dbReference type="HOGENOM" id="CLU_1593282_0_0_5"/>
<dbReference type="Proteomes" id="UP000001929">
    <property type="component" value="Chromosome"/>
</dbReference>
<keyword evidence="1" id="KW-0175">Coiled coil</keyword>